<dbReference type="CDD" id="cd02932">
    <property type="entry name" value="OYE_YqiM_FMN"/>
    <property type="match status" value="1"/>
</dbReference>
<evidence type="ECO:0000313" key="9">
    <source>
        <dbReference type="EMBL" id="OQE91554.1"/>
    </source>
</evidence>
<keyword evidence="3" id="KW-0813">Transport</keyword>
<dbReference type="SUPFAM" id="SSF103473">
    <property type="entry name" value="MFS general substrate transporter"/>
    <property type="match status" value="1"/>
</dbReference>
<dbReference type="PROSITE" id="PS00217">
    <property type="entry name" value="SUGAR_TRANSPORT_2"/>
    <property type="match status" value="1"/>
</dbReference>
<feature type="transmembrane region" description="Helical" evidence="7">
    <location>
        <begin position="691"/>
        <end position="710"/>
    </location>
</feature>
<dbReference type="PANTHER" id="PTHR48022">
    <property type="entry name" value="PLASTIDIC GLUCOSE TRANSPORTER 4"/>
    <property type="match status" value="1"/>
</dbReference>
<evidence type="ECO:0000256" key="2">
    <source>
        <dbReference type="ARBA" id="ARBA00010992"/>
    </source>
</evidence>
<keyword evidence="4 7" id="KW-0812">Transmembrane</keyword>
<keyword evidence="10" id="KW-1185">Reference proteome</keyword>
<comment type="similarity">
    <text evidence="2">Belongs to the major facilitator superfamily. Sugar transporter (TC 2.A.1.1) family.</text>
</comment>
<keyword evidence="6 7" id="KW-0472">Membrane</keyword>
<dbReference type="PROSITE" id="PS00216">
    <property type="entry name" value="SUGAR_TRANSPORT_1"/>
    <property type="match status" value="1"/>
</dbReference>
<dbReference type="InterPro" id="IPR044152">
    <property type="entry name" value="YqjM-like"/>
</dbReference>
<feature type="transmembrane region" description="Helical" evidence="7">
    <location>
        <begin position="722"/>
        <end position="739"/>
    </location>
</feature>
<accession>A0A1V6YW89</accession>
<dbReference type="PRINTS" id="PR00171">
    <property type="entry name" value="SUGRTRNSPORT"/>
</dbReference>
<name>A0A1V6YW89_PENNA</name>
<dbReference type="Pfam" id="PF00724">
    <property type="entry name" value="Oxidored_FMN"/>
    <property type="match status" value="1"/>
</dbReference>
<dbReference type="GO" id="GO:0010181">
    <property type="term" value="F:FMN binding"/>
    <property type="evidence" value="ECO:0007669"/>
    <property type="project" value="InterPro"/>
</dbReference>
<evidence type="ECO:0000256" key="6">
    <source>
        <dbReference type="ARBA" id="ARBA00023136"/>
    </source>
</evidence>
<evidence type="ECO:0000313" key="10">
    <source>
        <dbReference type="Proteomes" id="UP000191691"/>
    </source>
</evidence>
<evidence type="ECO:0000256" key="3">
    <source>
        <dbReference type="ARBA" id="ARBA00022448"/>
    </source>
</evidence>
<dbReference type="NCBIfam" id="TIGR00879">
    <property type="entry name" value="SP"/>
    <property type="match status" value="1"/>
</dbReference>
<evidence type="ECO:0000256" key="1">
    <source>
        <dbReference type="ARBA" id="ARBA00004141"/>
    </source>
</evidence>
<evidence type="ECO:0000256" key="7">
    <source>
        <dbReference type="SAM" id="Phobius"/>
    </source>
</evidence>
<dbReference type="InterPro" id="IPR036259">
    <property type="entry name" value="MFS_trans_sf"/>
</dbReference>
<feature type="transmembrane region" description="Helical" evidence="7">
    <location>
        <begin position="477"/>
        <end position="494"/>
    </location>
</feature>
<dbReference type="InterPro" id="IPR003663">
    <property type="entry name" value="Sugar/inositol_transpt"/>
</dbReference>
<feature type="transmembrane region" description="Helical" evidence="7">
    <location>
        <begin position="403"/>
        <end position="426"/>
    </location>
</feature>
<keyword evidence="5 7" id="KW-1133">Transmembrane helix</keyword>
<comment type="subcellular location">
    <subcellularLocation>
        <location evidence="1">Membrane</location>
        <topology evidence="1">Multi-pass membrane protein</topology>
    </subcellularLocation>
</comment>
<feature type="transmembrane region" description="Helical" evidence="7">
    <location>
        <begin position="751"/>
        <end position="770"/>
    </location>
</feature>
<feature type="transmembrane region" description="Helical" evidence="7">
    <location>
        <begin position="446"/>
        <end position="465"/>
    </location>
</feature>
<feature type="domain" description="Major facilitator superfamily (MFS) profile" evidence="8">
    <location>
        <begin position="404"/>
        <end position="845"/>
    </location>
</feature>
<feature type="transmembrane region" description="Helical" evidence="7">
    <location>
        <begin position="821"/>
        <end position="841"/>
    </location>
</feature>
<dbReference type="InterPro" id="IPR050360">
    <property type="entry name" value="MFS_Sugar_Transporters"/>
</dbReference>
<protein>
    <recommendedName>
        <fullName evidence="8">Major facilitator superfamily (MFS) profile domain-containing protein</fullName>
    </recommendedName>
</protein>
<feature type="transmembrane region" description="Helical" evidence="7">
    <location>
        <begin position="791"/>
        <end position="815"/>
    </location>
</feature>
<dbReference type="Pfam" id="PF00083">
    <property type="entry name" value="Sugar_tr"/>
    <property type="match status" value="1"/>
</dbReference>
<dbReference type="Gene3D" id="3.20.20.70">
    <property type="entry name" value="Aldolase class I"/>
    <property type="match status" value="1"/>
</dbReference>
<dbReference type="GO" id="GO:0003959">
    <property type="term" value="F:NADPH dehydrogenase activity"/>
    <property type="evidence" value="ECO:0007669"/>
    <property type="project" value="InterPro"/>
</dbReference>
<proteinExistence type="inferred from homology"/>
<dbReference type="GO" id="GO:0050661">
    <property type="term" value="F:NADP binding"/>
    <property type="evidence" value="ECO:0007669"/>
    <property type="project" value="InterPro"/>
</dbReference>
<dbReference type="InterPro" id="IPR005829">
    <property type="entry name" value="Sugar_transporter_CS"/>
</dbReference>
<dbReference type="Proteomes" id="UP000191691">
    <property type="component" value="Unassembled WGS sequence"/>
</dbReference>
<evidence type="ECO:0000259" key="8">
    <source>
        <dbReference type="PROSITE" id="PS50850"/>
    </source>
</evidence>
<dbReference type="Gene3D" id="1.20.1250.20">
    <property type="entry name" value="MFS general substrate transporter like domains"/>
    <property type="match status" value="1"/>
</dbReference>
<dbReference type="AlphaFoldDB" id="A0A1V6YW89"/>
<dbReference type="STRING" id="60175.A0A1V6YW89"/>
<gene>
    <name evidence="9" type="ORF">PENNAL_c0009G03721</name>
</gene>
<dbReference type="PANTHER" id="PTHR48022:SF25">
    <property type="entry name" value="QUINATE TRANSPORTER, PUTATIVE (AFU_ORTHOLOGUE AFUA_5G12950)-RELATED"/>
    <property type="match status" value="1"/>
</dbReference>
<dbReference type="GO" id="GO:0005351">
    <property type="term" value="F:carbohydrate:proton symporter activity"/>
    <property type="evidence" value="ECO:0007669"/>
    <property type="project" value="TreeGrafter"/>
</dbReference>
<dbReference type="GO" id="GO:0016020">
    <property type="term" value="C:membrane"/>
    <property type="evidence" value="ECO:0007669"/>
    <property type="project" value="UniProtKB-SubCell"/>
</dbReference>
<dbReference type="InterPro" id="IPR020846">
    <property type="entry name" value="MFS_dom"/>
</dbReference>
<dbReference type="FunFam" id="1.20.1250.20:FF:000090">
    <property type="entry name" value="MFS sugar transporter, putative"/>
    <property type="match status" value="1"/>
</dbReference>
<sequence length="887" mass="98129">MAGSNGSKELTINEPMPGNHGFFTPVQSPLAGSLLSMYDESVPVPQIFEPITIRSTTFQNRIWVSPMCQYSCPKKGELTDWHLVQLGSYASRGASFTICEATAVSPEGRNTMEDAGLWTVSQVPSFRRVVKFIHSQGQKAGIQLQHCGRKASVTAPWLGHRPAKKEENGFPDDLISPSNLPYKNDGTWPTPTAMTKEMIQKSIGDFVNAAKLAVEAGFDVIEIHGAHGYLIHQFCSPLTNKRTDEYGGCFENRARFALEVVQGIRAAIPDTTSLFYRISATDWIPDRESWTPEQSVRLCQLLQPLEVDLIDVSSGGLVPDQQLPPLHPGYQAHLSQEIKDRVPGLLTGSVGVIRDGKTAEDVVASNKADVVIIAREFARNPSLVLNIAMGLPGTRLGAFRAYFFGYFVCTAGFLFGYDTGIVGGILEFKSYRNDFGYKDQTTVSAVMVSLQNVGAFLSALAIFSVSERYGRKKTVQAAMTVFCLGVVLQVVPSHSLTCFYIGRFVAGLGLGAGTAVVPAYNAEMAPKEIRGKLGSGMQWLFALGVMLSYWIDYAVKITLPVSSKQWQIPVGLQMVPAGVLGLGLCAMPESVRWLAKKGRFDEAWESLKWMRASEGPEVKAEFNEIRVGLEEELRATEGFNKRELLEPANRYRLLLAFFMFCGQQCTGMTALAYFGPQFFKLLVGNNTNQSLLITGLFGAEKFITVGIYILFFSEMWGRKPTLWISALLMAGCFIIVTIVKETTPAPDAKATPAGIGMVAMIFLTNSIYQFSWGPLPWPYTTEIFPTRIRAVGTSVAVSTQWLFNFLFSLVTRYMMDSWGSYVFLFYAVLDIIMAIIVFFFVKETKGKSLEEMETIFNSRAAFDVDAVRRETLDADKVNVQHKSVDYT</sequence>
<feature type="transmembrane region" description="Helical" evidence="7">
    <location>
        <begin position="651"/>
        <end position="671"/>
    </location>
</feature>
<dbReference type="InterPro" id="IPR001155">
    <property type="entry name" value="OxRdtase_FMN_N"/>
</dbReference>
<dbReference type="EMBL" id="MOOB01000009">
    <property type="protein sequence ID" value="OQE91554.1"/>
    <property type="molecule type" value="Genomic_DNA"/>
</dbReference>
<feature type="transmembrane region" description="Helical" evidence="7">
    <location>
        <begin position="500"/>
        <end position="521"/>
    </location>
</feature>
<organism evidence="9 10">
    <name type="scientific">Penicillium nalgiovense</name>
    <dbReference type="NCBI Taxonomy" id="60175"/>
    <lineage>
        <taxon>Eukaryota</taxon>
        <taxon>Fungi</taxon>
        <taxon>Dikarya</taxon>
        <taxon>Ascomycota</taxon>
        <taxon>Pezizomycotina</taxon>
        <taxon>Eurotiomycetes</taxon>
        <taxon>Eurotiomycetidae</taxon>
        <taxon>Eurotiales</taxon>
        <taxon>Aspergillaceae</taxon>
        <taxon>Penicillium</taxon>
    </lineage>
</organism>
<dbReference type="InterPro" id="IPR013785">
    <property type="entry name" value="Aldolase_TIM"/>
</dbReference>
<reference evidence="10" key="1">
    <citation type="journal article" date="2017" name="Nat. Microbiol.">
        <title>Global analysis of biosynthetic gene clusters reveals vast potential of secondary metabolite production in Penicillium species.</title>
        <authorList>
            <person name="Nielsen J.C."/>
            <person name="Grijseels S."/>
            <person name="Prigent S."/>
            <person name="Ji B."/>
            <person name="Dainat J."/>
            <person name="Nielsen K.F."/>
            <person name="Frisvad J.C."/>
            <person name="Workman M."/>
            <person name="Nielsen J."/>
        </authorList>
    </citation>
    <scope>NUCLEOTIDE SEQUENCE [LARGE SCALE GENOMIC DNA]</scope>
    <source>
        <strain evidence="10">IBT 13039</strain>
    </source>
</reference>
<feature type="transmembrane region" description="Helical" evidence="7">
    <location>
        <begin position="533"/>
        <end position="551"/>
    </location>
</feature>
<dbReference type="PROSITE" id="PS50850">
    <property type="entry name" value="MFS"/>
    <property type="match status" value="1"/>
</dbReference>
<comment type="caution">
    <text evidence="9">The sequence shown here is derived from an EMBL/GenBank/DDBJ whole genome shotgun (WGS) entry which is preliminary data.</text>
</comment>
<dbReference type="SUPFAM" id="SSF51395">
    <property type="entry name" value="FMN-linked oxidoreductases"/>
    <property type="match status" value="1"/>
</dbReference>
<evidence type="ECO:0000256" key="4">
    <source>
        <dbReference type="ARBA" id="ARBA00022692"/>
    </source>
</evidence>
<dbReference type="InterPro" id="IPR005828">
    <property type="entry name" value="MFS_sugar_transport-like"/>
</dbReference>
<evidence type="ECO:0000256" key="5">
    <source>
        <dbReference type="ARBA" id="ARBA00022989"/>
    </source>
</evidence>